<name>A0A803T9T6_ANOCA</name>
<dbReference type="Proteomes" id="UP000001646">
    <property type="component" value="Unplaced"/>
</dbReference>
<dbReference type="AlphaFoldDB" id="A0A803T9T6"/>
<sequence length="124" mass="13771">LWYPISTSLLTDLCRVVALHGVLVAHCLLDAINLLLVAALVFHRTLFSLLQCTLQGLNSLSRSPKTCSVSGTFSPNKHCLAIVSFKTLFFSFSFSNFFFHCSAVNSKFTDAVFLIVLALKWQRA</sequence>
<keyword evidence="1" id="KW-0812">Transmembrane</keyword>
<evidence type="ECO:0000256" key="1">
    <source>
        <dbReference type="SAM" id="Phobius"/>
    </source>
</evidence>
<keyword evidence="1" id="KW-0472">Membrane</keyword>
<accession>A0A803T9T6</accession>
<organism evidence="2 3">
    <name type="scientific">Anolis carolinensis</name>
    <name type="common">Green anole</name>
    <name type="synonym">American chameleon</name>
    <dbReference type="NCBI Taxonomy" id="28377"/>
    <lineage>
        <taxon>Eukaryota</taxon>
        <taxon>Metazoa</taxon>
        <taxon>Chordata</taxon>
        <taxon>Craniata</taxon>
        <taxon>Vertebrata</taxon>
        <taxon>Euteleostomi</taxon>
        <taxon>Lepidosauria</taxon>
        <taxon>Squamata</taxon>
        <taxon>Bifurcata</taxon>
        <taxon>Unidentata</taxon>
        <taxon>Episquamata</taxon>
        <taxon>Toxicofera</taxon>
        <taxon>Iguania</taxon>
        <taxon>Dactyloidae</taxon>
        <taxon>Anolis</taxon>
    </lineage>
</organism>
<evidence type="ECO:0000313" key="2">
    <source>
        <dbReference type="Ensembl" id="ENSACAP00000031976.1"/>
    </source>
</evidence>
<dbReference type="InParanoid" id="A0A803T9T6"/>
<keyword evidence="3" id="KW-1185">Reference proteome</keyword>
<dbReference type="Ensembl" id="ENSACAT00000052552.1">
    <property type="protein sequence ID" value="ENSACAP00000031976.1"/>
    <property type="gene ID" value="ENSACAG00000039250.1"/>
</dbReference>
<feature type="transmembrane region" description="Helical" evidence="1">
    <location>
        <begin position="20"/>
        <end position="42"/>
    </location>
</feature>
<protein>
    <submittedName>
        <fullName evidence="2">Uncharacterized protein</fullName>
    </submittedName>
</protein>
<evidence type="ECO:0000313" key="3">
    <source>
        <dbReference type="Proteomes" id="UP000001646"/>
    </source>
</evidence>
<reference evidence="2" key="3">
    <citation type="submission" date="2025-09" db="UniProtKB">
        <authorList>
            <consortium name="Ensembl"/>
        </authorList>
    </citation>
    <scope>IDENTIFICATION</scope>
</reference>
<dbReference type="GeneTree" id="ENSGT00980000200282"/>
<keyword evidence="1" id="KW-1133">Transmembrane helix</keyword>
<reference evidence="2" key="2">
    <citation type="submission" date="2025-08" db="UniProtKB">
        <authorList>
            <consortium name="Ensembl"/>
        </authorList>
    </citation>
    <scope>IDENTIFICATION</scope>
</reference>
<reference evidence="2" key="1">
    <citation type="submission" date="2009-12" db="EMBL/GenBank/DDBJ databases">
        <title>The Genome Sequence of Anolis carolinensis (Green Anole Lizard).</title>
        <authorList>
            <consortium name="The Genome Sequencing Platform"/>
            <person name="Di Palma F."/>
            <person name="Alfoldi J."/>
            <person name="Heiman D."/>
            <person name="Young S."/>
            <person name="Grabherr M."/>
            <person name="Johnson J."/>
            <person name="Lander E.S."/>
            <person name="Lindblad-Toh K."/>
        </authorList>
    </citation>
    <scope>NUCLEOTIDE SEQUENCE [LARGE SCALE GENOMIC DNA]</scope>
    <source>
        <strain evidence="2">JBL SC #1</strain>
    </source>
</reference>
<proteinExistence type="predicted"/>